<protein>
    <submittedName>
        <fullName evidence="2">TrmB family transcriptional regulator</fullName>
    </submittedName>
</protein>
<dbReference type="RefSeq" id="WP_147662511.1">
    <property type="nucleotide sequence ID" value="NZ_CP042905.2"/>
</dbReference>
<organism evidence="2 3">
    <name type="scientific">Promethearchaeum syntrophicum</name>
    <dbReference type="NCBI Taxonomy" id="2594042"/>
    <lineage>
        <taxon>Archaea</taxon>
        <taxon>Promethearchaeati</taxon>
        <taxon>Promethearchaeota</taxon>
        <taxon>Promethearchaeia</taxon>
        <taxon>Promethearchaeales</taxon>
        <taxon>Promethearchaeaceae</taxon>
        <taxon>Promethearchaeum</taxon>
    </lineage>
</organism>
<sequence>MKKNSMQKIKPEIRTSLKSLGFTDYNINIYLALLNSGEMNAHELSKKTGVPYSRIYEVLNEMTNNQKLLTKIDGRPSTFVANNPKEIFKSIKQKKDDEFEENMKMSLPYLNNLYGDHNLAKQMSFTVFEGAKSCRDHVRNVLNFTVKNLSFSLKEIDEVYSAIKVNFDFLKRIGCKVRIILEERFRNSEIYEEVKKNCEIRFVPIIHETLLISDEKTAIMAIKSNFNILKPSEISFTIISSSDLMFVTFVSEIFNRNWKISKE</sequence>
<evidence type="ECO:0000313" key="2">
    <source>
        <dbReference type="EMBL" id="QEE15608.1"/>
    </source>
</evidence>
<reference evidence="2 3" key="2">
    <citation type="journal article" date="2024" name="Int. J. Syst. Evol. Microbiol.">
        <title>Promethearchaeum syntrophicum gen. nov., sp. nov., an anaerobic, obligately syntrophic archaeon, the first isolate of the lineage 'Asgard' archaea, and proposal of the new archaeal phylum Promethearchaeota phyl. nov. and kingdom Promethearchaeati regn. nov.</title>
        <authorList>
            <person name="Imachi H."/>
            <person name="Nobu M.K."/>
            <person name="Kato S."/>
            <person name="Takaki Y."/>
            <person name="Miyazaki M."/>
            <person name="Miyata M."/>
            <person name="Ogawara M."/>
            <person name="Saito Y."/>
            <person name="Sakai S."/>
            <person name="Tahara Y.O."/>
            <person name="Takano Y."/>
            <person name="Tasumi E."/>
            <person name="Uematsu K."/>
            <person name="Yoshimura T."/>
            <person name="Itoh T."/>
            <person name="Ohkuma M."/>
            <person name="Takai K."/>
        </authorList>
    </citation>
    <scope>NUCLEOTIDE SEQUENCE [LARGE SCALE GENOMIC DNA]</scope>
    <source>
        <strain evidence="2 3">MK-D1</strain>
    </source>
</reference>
<dbReference type="OrthoDB" id="30795at2157"/>
<dbReference type="InterPro" id="IPR036390">
    <property type="entry name" value="WH_DNA-bd_sf"/>
</dbReference>
<accession>A0A5B9D8L9</accession>
<keyword evidence="3" id="KW-1185">Reference proteome</keyword>
<proteinExistence type="predicted"/>
<dbReference type="PANTHER" id="PTHR34293:SF1">
    <property type="entry name" value="HTH-TYPE TRANSCRIPTIONAL REGULATOR TRMBL2"/>
    <property type="match status" value="1"/>
</dbReference>
<dbReference type="InterPro" id="IPR002831">
    <property type="entry name" value="Tscrpt_reg_TrmB_N"/>
</dbReference>
<dbReference type="PANTHER" id="PTHR34293">
    <property type="entry name" value="HTH-TYPE TRANSCRIPTIONAL REGULATOR TRMBL2"/>
    <property type="match status" value="1"/>
</dbReference>
<gene>
    <name evidence="2" type="ORF">DSAG12_01434</name>
</gene>
<dbReference type="Gene3D" id="1.10.10.10">
    <property type="entry name" value="Winged helix-like DNA-binding domain superfamily/Winged helix DNA-binding domain"/>
    <property type="match status" value="1"/>
</dbReference>
<dbReference type="KEGG" id="psyt:DSAG12_01434"/>
<dbReference type="SUPFAM" id="SSF46785">
    <property type="entry name" value="Winged helix' DNA-binding domain"/>
    <property type="match status" value="1"/>
</dbReference>
<dbReference type="InterPro" id="IPR036388">
    <property type="entry name" value="WH-like_DNA-bd_sf"/>
</dbReference>
<feature type="domain" description="Transcription regulator TrmB N-terminal" evidence="1">
    <location>
        <begin position="17"/>
        <end position="84"/>
    </location>
</feature>
<reference evidence="2 3" key="1">
    <citation type="journal article" date="2020" name="Nature">
        <title>Isolation of an archaeon at the prokaryote-eukaryote interface.</title>
        <authorList>
            <person name="Imachi H."/>
            <person name="Nobu M.K."/>
            <person name="Nakahara N."/>
            <person name="Morono Y."/>
            <person name="Ogawara M."/>
            <person name="Takaki Y."/>
            <person name="Takano Y."/>
            <person name="Uematsu K."/>
            <person name="Ikuta T."/>
            <person name="Ito M."/>
            <person name="Matsui Y."/>
            <person name="Miyazaki M."/>
            <person name="Murata K."/>
            <person name="Saito Y."/>
            <person name="Sakai S."/>
            <person name="Song C."/>
            <person name="Tasumi E."/>
            <person name="Yamanaka Y."/>
            <person name="Yamaguchi T."/>
            <person name="Kamagata Y."/>
            <person name="Tamaki H."/>
            <person name="Takai K."/>
        </authorList>
    </citation>
    <scope>NUCLEOTIDE SEQUENCE [LARGE SCALE GENOMIC DNA]</scope>
    <source>
        <strain evidence="2 3">MK-D1</strain>
    </source>
</reference>
<dbReference type="Pfam" id="PF01978">
    <property type="entry name" value="TrmB"/>
    <property type="match status" value="1"/>
</dbReference>
<dbReference type="EMBL" id="CP042905">
    <property type="protein sequence ID" value="QEE15608.1"/>
    <property type="molecule type" value="Genomic_DNA"/>
</dbReference>
<evidence type="ECO:0000259" key="1">
    <source>
        <dbReference type="Pfam" id="PF01978"/>
    </source>
</evidence>
<dbReference type="InterPro" id="IPR051797">
    <property type="entry name" value="TrmB-like"/>
</dbReference>
<dbReference type="GeneID" id="41329429"/>
<dbReference type="AlphaFoldDB" id="A0A5B9D8L9"/>
<evidence type="ECO:0000313" key="3">
    <source>
        <dbReference type="Proteomes" id="UP000321408"/>
    </source>
</evidence>
<dbReference type="Proteomes" id="UP000321408">
    <property type="component" value="Chromosome"/>
</dbReference>
<name>A0A5B9D8L9_9ARCH</name>